<dbReference type="SUPFAM" id="SSF53187">
    <property type="entry name" value="Zn-dependent exopeptidases"/>
    <property type="match status" value="1"/>
</dbReference>
<comment type="caution">
    <text evidence="3">The sequence shown here is derived from an EMBL/GenBank/DDBJ whole genome shotgun (WGS) entry which is preliminary data.</text>
</comment>
<gene>
    <name evidence="3" type="ORF">IEZ25_08120</name>
</gene>
<organism evidence="3 4">
    <name type="scientific">Nocardioides hwasunensis</name>
    <dbReference type="NCBI Taxonomy" id="397258"/>
    <lineage>
        <taxon>Bacteria</taxon>
        <taxon>Bacillati</taxon>
        <taxon>Actinomycetota</taxon>
        <taxon>Actinomycetes</taxon>
        <taxon>Propionibacteriales</taxon>
        <taxon>Nocardioidaceae</taxon>
        <taxon>Nocardioides</taxon>
    </lineage>
</organism>
<feature type="domain" description="Peptidase M28" evidence="2">
    <location>
        <begin position="129"/>
        <end position="320"/>
    </location>
</feature>
<dbReference type="PANTHER" id="PTHR12147">
    <property type="entry name" value="METALLOPEPTIDASE M28 FAMILY MEMBER"/>
    <property type="match status" value="1"/>
</dbReference>
<dbReference type="InterPro" id="IPR045175">
    <property type="entry name" value="M28_fam"/>
</dbReference>
<dbReference type="Pfam" id="PF04389">
    <property type="entry name" value="Peptidase_M28"/>
    <property type="match status" value="1"/>
</dbReference>
<evidence type="ECO:0000313" key="4">
    <source>
        <dbReference type="Proteomes" id="UP000649289"/>
    </source>
</evidence>
<dbReference type="Proteomes" id="UP000649289">
    <property type="component" value="Unassembled WGS sequence"/>
</dbReference>
<dbReference type="EMBL" id="JACXYY010000003">
    <property type="protein sequence ID" value="MBD3914577.1"/>
    <property type="molecule type" value="Genomic_DNA"/>
</dbReference>
<keyword evidence="4" id="KW-1185">Reference proteome</keyword>
<evidence type="ECO:0000313" key="3">
    <source>
        <dbReference type="EMBL" id="MBD3914577.1"/>
    </source>
</evidence>
<evidence type="ECO:0000259" key="2">
    <source>
        <dbReference type="Pfam" id="PF04389"/>
    </source>
</evidence>
<reference evidence="3 4" key="1">
    <citation type="submission" date="2020-09" db="EMBL/GenBank/DDBJ databases">
        <title>novel species in genus Nocardioides.</title>
        <authorList>
            <person name="Zhang G."/>
        </authorList>
    </citation>
    <scope>NUCLEOTIDE SEQUENCE [LARGE SCALE GENOMIC DNA]</scope>
    <source>
        <strain evidence="3 4">19197</strain>
    </source>
</reference>
<feature type="compositionally biased region" description="Low complexity" evidence="1">
    <location>
        <begin position="24"/>
        <end position="54"/>
    </location>
</feature>
<dbReference type="PANTHER" id="PTHR12147:SF26">
    <property type="entry name" value="PEPTIDASE M28 DOMAIN-CONTAINING PROTEIN"/>
    <property type="match status" value="1"/>
</dbReference>
<accession>A0ABR8MEP6</accession>
<protein>
    <submittedName>
        <fullName evidence="3">M28 family peptidase</fullName>
    </submittedName>
</protein>
<sequence>MLTLVLALGACSDDSARPAPAPSSPSLTPTSQPPTTEGTPGSTSRPSPSMSSEPVAPGDLDRSTAVRTVRHLAGRIGPREATGPSFRRAADWVSDRFAAMGYDVSRQRIDVPAGVSWQGAPLAAGRSANLVATPTGFDTSAPHLVVGAHLDTVSQAPGAEDNASGVGVVLAVAEAVADRRTRLPVVFVAFGAEEPRGPGDDLHHFGSREYVASLTPAERRAVRGMVSLDRVGVGTVVPVGSAAESDPVQQDLLAAARRVGVPTVPEADERSSDHWSFVKAGMPAARLGSTPYAGYHSAQDVPAVVSPGQLERVGRTVIAWLAPRGSG</sequence>
<name>A0ABR8MEP6_9ACTN</name>
<dbReference type="Gene3D" id="3.40.630.10">
    <property type="entry name" value="Zn peptidases"/>
    <property type="match status" value="1"/>
</dbReference>
<proteinExistence type="predicted"/>
<dbReference type="InterPro" id="IPR007484">
    <property type="entry name" value="Peptidase_M28"/>
</dbReference>
<evidence type="ECO:0000256" key="1">
    <source>
        <dbReference type="SAM" id="MobiDB-lite"/>
    </source>
</evidence>
<feature type="region of interest" description="Disordered" evidence="1">
    <location>
        <begin position="10"/>
        <end position="63"/>
    </location>
</feature>